<dbReference type="STRING" id="51028.A0A0N4UTT7"/>
<dbReference type="PANTHER" id="PTHR11567:SF110">
    <property type="entry name" value="2-PHOSPHOXYLOSE PHOSPHATASE 1"/>
    <property type="match status" value="1"/>
</dbReference>
<accession>A0A0N4UTT7</accession>
<dbReference type="InterPro" id="IPR029033">
    <property type="entry name" value="His_PPase_superfam"/>
</dbReference>
<dbReference type="Proteomes" id="UP000274131">
    <property type="component" value="Unassembled WGS sequence"/>
</dbReference>
<evidence type="ECO:0000256" key="2">
    <source>
        <dbReference type="ARBA" id="ARBA00022801"/>
    </source>
</evidence>
<dbReference type="PANTHER" id="PTHR11567">
    <property type="entry name" value="ACID PHOSPHATASE-RELATED"/>
    <property type="match status" value="1"/>
</dbReference>
<gene>
    <name evidence="6" type="ORF">EVEC_LOCUS502</name>
</gene>
<proteinExistence type="inferred from homology"/>
<evidence type="ECO:0000313" key="7">
    <source>
        <dbReference type="Proteomes" id="UP000274131"/>
    </source>
</evidence>
<dbReference type="Pfam" id="PF00328">
    <property type="entry name" value="His_Phos_2"/>
    <property type="match status" value="1"/>
</dbReference>
<dbReference type="SUPFAM" id="SSF53254">
    <property type="entry name" value="Phosphoglycerate mutase-like"/>
    <property type="match status" value="1"/>
</dbReference>
<comment type="catalytic activity">
    <reaction evidence="3">
        <text>3-O-[beta-D-GlcA-(1-&gt;3)-beta-D-Gal-(1-&gt;3)-beta-D-Gal-(1-&gt;4)-beta-D-2-O-P-Xyl]-L-seryl-[protein] + H2O = 3-O-(beta-D-GlcA-(1-&gt;3)-beta-D-Gal-(1-&gt;3)-beta-D-Gal-(1-&gt;4)-beta-D-Xyl)-L-seryl-[protein] + phosphate</text>
        <dbReference type="Rhea" id="RHEA:56512"/>
        <dbReference type="Rhea" id="RHEA-COMP:12573"/>
        <dbReference type="Rhea" id="RHEA-COMP:14559"/>
        <dbReference type="ChEBI" id="CHEBI:15377"/>
        <dbReference type="ChEBI" id="CHEBI:43474"/>
        <dbReference type="ChEBI" id="CHEBI:132093"/>
        <dbReference type="ChEBI" id="CHEBI:140495"/>
    </reaction>
</comment>
<evidence type="ECO:0000256" key="4">
    <source>
        <dbReference type="ARBA" id="ARBA00040357"/>
    </source>
</evidence>
<evidence type="ECO:0000256" key="1">
    <source>
        <dbReference type="ARBA" id="ARBA00005375"/>
    </source>
</evidence>
<evidence type="ECO:0000256" key="5">
    <source>
        <dbReference type="ARBA" id="ARBA00041499"/>
    </source>
</evidence>
<organism evidence="8">
    <name type="scientific">Enterobius vermicularis</name>
    <name type="common">Human pinworm</name>
    <dbReference type="NCBI Taxonomy" id="51028"/>
    <lineage>
        <taxon>Eukaryota</taxon>
        <taxon>Metazoa</taxon>
        <taxon>Ecdysozoa</taxon>
        <taxon>Nematoda</taxon>
        <taxon>Chromadorea</taxon>
        <taxon>Rhabditida</taxon>
        <taxon>Spirurina</taxon>
        <taxon>Oxyuridomorpha</taxon>
        <taxon>Oxyuroidea</taxon>
        <taxon>Oxyuridae</taxon>
        <taxon>Enterobius</taxon>
    </lineage>
</organism>
<comment type="similarity">
    <text evidence="1">Belongs to the histidine acid phosphatase family.</text>
</comment>
<dbReference type="AlphaFoldDB" id="A0A0N4UTT7"/>
<dbReference type="OrthoDB" id="5821688at2759"/>
<evidence type="ECO:0000313" key="6">
    <source>
        <dbReference type="EMBL" id="VDD85359.1"/>
    </source>
</evidence>
<dbReference type="WBParaSite" id="EVEC_0000075401-mRNA-1">
    <property type="protein sequence ID" value="EVEC_0000075401-mRNA-1"/>
    <property type="gene ID" value="EVEC_0000075401"/>
</dbReference>
<evidence type="ECO:0000256" key="3">
    <source>
        <dbReference type="ARBA" id="ARBA00036311"/>
    </source>
</evidence>
<keyword evidence="2" id="KW-0378">Hydrolase</keyword>
<dbReference type="Gene3D" id="3.40.50.1240">
    <property type="entry name" value="Phosphoglycerate mutase-like"/>
    <property type="match status" value="1"/>
</dbReference>
<keyword evidence="7" id="KW-1185">Reference proteome</keyword>
<dbReference type="GO" id="GO:0016791">
    <property type="term" value="F:phosphatase activity"/>
    <property type="evidence" value="ECO:0007669"/>
    <property type="project" value="TreeGrafter"/>
</dbReference>
<dbReference type="EMBL" id="UXUI01000949">
    <property type="protein sequence ID" value="VDD85359.1"/>
    <property type="molecule type" value="Genomic_DNA"/>
</dbReference>
<evidence type="ECO:0000313" key="8">
    <source>
        <dbReference type="WBParaSite" id="EVEC_0000075401-mRNA-1"/>
    </source>
</evidence>
<protein>
    <recommendedName>
        <fullName evidence="4">2-phosphoxylose phosphatase 1</fullName>
    </recommendedName>
    <alternativeName>
        <fullName evidence="5">Acid phosphatase-like protein 2</fullName>
    </alternativeName>
</protein>
<sequence length="206" mass="23247">MKEFSFRLKKLSDCLVFHAANGYDVPAWSKNESLMFDMKKLSWFGLAAKFGIEPPNELLLRLRGGSILRGVTNALEEQLNCHSTKKENECGPYFFGLSAHDITIAALIGTFPDRYKILGDTPKVEYAAHIAFEMWKVDNDFRLKIMYANSIEDEAKDVTQYAPGCAELINGLCDLKTFLNATEPLSPLNPLEECSRLKGNNLLLFR</sequence>
<reference evidence="8" key="1">
    <citation type="submission" date="2017-02" db="UniProtKB">
        <authorList>
            <consortium name="WormBaseParasite"/>
        </authorList>
    </citation>
    <scope>IDENTIFICATION</scope>
</reference>
<reference evidence="6 7" key="2">
    <citation type="submission" date="2018-10" db="EMBL/GenBank/DDBJ databases">
        <authorList>
            <consortium name="Pathogen Informatics"/>
        </authorList>
    </citation>
    <scope>NUCLEOTIDE SEQUENCE [LARGE SCALE GENOMIC DNA]</scope>
</reference>
<name>A0A0N4UTT7_ENTVE</name>
<dbReference type="InterPro" id="IPR050645">
    <property type="entry name" value="Histidine_acid_phosphatase"/>
</dbReference>
<dbReference type="InterPro" id="IPR000560">
    <property type="entry name" value="His_Pase_clade-2"/>
</dbReference>